<dbReference type="PROSITE" id="PS50110">
    <property type="entry name" value="RESPONSE_REGULATORY"/>
    <property type="match status" value="1"/>
</dbReference>
<name>A0A517XVH4_9BACT</name>
<evidence type="ECO:0000256" key="2">
    <source>
        <dbReference type="ARBA" id="ARBA00023125"/>
    </source>
</evidence>
<dbReference type="AlphaFoldDB" id="A0A517XVH4"/>
<evidence type="ECO:0000259" key="5">
    <source>
        <dbReference type="PROSITE" id="PS50043"/>
    </source>
</evidence>
<dbReference type="PANTHER" id="PTHR44688:SF16">
    <property type="entry name" value="DNA-BINDING TRANSCRIPTIONAL ACTIVATOR DEVR_DOSR"/>
    <property type="match status" value="1"/>
</dbReference>
<dbReference type="GO" id="GO:0003677">
    <property type="term" value="F:DNA binding"/>
    <property type="evidence" value="ECO:0007669"/>
    <property type="project" value="UniProtKB-KW"/>
</dbReference>
<reference evidence="7 8" key="1">
    <citation type="submission" date="2019-02" db="EMBL/GenBank/DDBJ databases">
        <title>Deep-cultivation of Planctomycetes and their phenomic and genomic characterization uncovers novel biology.</title>
        <authorList>
            <person name="Wiegand S."/>
            <person name="Jogler M."/>
            <person name="Boedeker C."/>
            <person name="Pinto D."/>
            <person name="Vollmers J."/>
            <person name="Rivas-Marin E."/>
            <person name="Kohn T."/>
            <person name="Peeters S.H."/>
            <person name="Heuer A."/>
            <person name="Rast P."/>
            <person name="Oberbeckmann S."/>
            <person name="Bunk B."/>
            <person name="Jeske O."/>
            <person name="Meyerdierks A."/>
            <person name="Storesund J.E."/>
            <person name="Kallscheuer N."/>
            <person name="Luecker S."/>
            <person name="Lage O.M."/>
            <person name="Pohl T."/>
            <person name="Merkel B.J."/>
            <person name="Hornburger P."/>
            <person name="Mueller R.-W."/>
            <person name="Bruemmer F."/>
            <person name="Labrenz M."/>
            <person name="Spormann A.M."/>
            <person name="Op den Camp H."/>
            <person name="Overmann J."/>
            <person name="Amann R."/>
            <person name="Jetten M.S.M."/>
            <person name="Mascher T."/>
            <person name="Medema M.H."/>
            <person name="Devos D.P."/>
            <person name="Kaster A.-K."/>
            <person name="Ovreas L."/>
            <person name="Rohde M."/>
            <person name="Galperin M.Y."/>
            <person name="Jogler C."/>
        </authorList>
    </citation>
    <scope>NUCLEOTIDE SEQUENCE [LARGE SCALE GENOMIC DNA]</scope>
    <source>
        <strain evidence="7 8">ETA_A1</strain>
    </source>
</reference>
<dbReference type="OrthoDB" id="271936at2"/>
<dbReference type="EMBL" id="CP036273">
    <property type="protein sequence ID" value="QDU21515.1"/>
    <property type="molecule type" value="Genomic_DNA"/>
</dbReference>
<gene>
    <name evidence="7" type="primary">tmoT</name>
    <name evidence="7" type="ORF">ETAA1_34820</name>
</gene>
<evidence type="ECO:0000259" key="6">
    <source>
        <dbReference type="PROSITE" id="PS50110"/>
    </source>
</evidence>
<dbReference type="Pfam" id="PF00196">
    <property type="entry name" value="GerE"/>
    <property type="match status" value="1"/>
</dbReference>
<keyword evidence="3" id="KW-0804">Transcription</keyword>
<keyword evidence="4" id="KW-0597">Phosphoprotein</keyword>
<evidence type="ECO:0000256" key="1">
    <source>
        <dbReference type="ARBA" id="ARBA00023015"/>
    </source>
</evidence>
<dbReference type="GO" id="GO:0000160">
    <property type="term" value="P:phosphorelay signal transduction system"/>
    <property type="evidence" value="ECO:0007669"/>
    <property type="project" value="InterPro"/>
</dbReference>
<dbReference type="PANTHER" id="PTHR44688">
    <property type="entry name" value="DNA-BINDING TRANSCRIPTIONAL ACTIVATOR DEVR_DOSR"/>
    <property type="match status" value="1"/>
</dbReference>
<dbReference type="SMART" id="SM00421">
    <property type="entry name" value="HTH_LUXR"/>
    <property type="match status" value="1"/>
</dbReference>
<sequence>MGVEPTIFVVDDDAGVSRALASAGALLGHPVRAFASAAEFLAAYDPAAPGCLVLDVKMPGMTGLELQRKLADDGVRLPVVMVSGHADVRIAVEAMTLGALTLLEKPFRLDELMAHLRTALARDAAARVAAERQDAAAARLAALTPKEREVLERIARGATNKDIAAELGLSVRAVEDRRARLMKKMDARSVADLVWVISATGDPGA</sequence>
<dbReference type="PRINTS" id="PR00038">
    <property type="entry name" value="HTHLUXR"/>
</dbReference>
<dbReference type="SUPFAM" id="SSF52172">
    <property type="entry name" value="CheY-like"/>
    <property type="match status" value="1"/>
</dbReference>
<organism evidence="7 8">
    <name type="scientific">Urbifossiella limnaea</name>
    <dbReference type="NCBI Taxonomy" id="2528023"/>
    <lineage>
        <taxon>Bacteria</taxon>
        <taxon>Pseudomonadati</taxon>
        <taxon>Planctomycetota</taxon>
        <taxon>Planctomycetia</taxon>
        <taxon>Gemmatales</taxon>
        <taxon>Gemmataceae</taxon>
        <taxon>Urbifossiella</taxon>
    </lineage>
</organism>
<dbReference type="InterPro" id="IPR036388">
    <property type="entry name" value="WH-like_DNA-bd_sf"/>
</dbReference>
<proteinExistence type="predicted"/>
<dbReference type="Gene3D" id="1.10.10.10">
    <property type="entry name" value="Winged helix-like DNA-binding domain superfamily/Winged helix DNA-binding domain"/>
    <property type="match status" value="1"/>
</dbReference>
<dbReference type="RefSeq" id="WP_145240527.1">
    <property type="nucleotide sequence ID" value="NZ_CP036273.1"/>
</dbReference>
<dbReference type="Gene3D" id="3.40.50.2300">
    <property type="match status" value="1"/>
</dbReference>
<keyword evidence="1" id="KW-0805">Transcription regulation</keyword>
<protein>
    <submittedName>
        <fullName evidence="7">Response regulator protein TmoT</fullName>
    </submittedName>
</protein>
<dbReference type="Proteomes" id="UP000319576">
    <property type="component" value="Chromosome"/>
</dbReference>
<feature type="domain" description="HTH luxR-type" evidence="5">
    <location>
        <begin position="136"/>
        <end position="201"/>
    </location>
</feature>
<dbReference type="Pfam" id="PF00072">
    <property type="entry name" value="Response_reg"/>
    <property type="match status" value="1"/>
</dbReference>
<dbReference type="SMART" id="SM00448">
    <property type="entry name" value="REC"/>
    <property type="match status" value="1"/>
</dbReference>
<evidence type="ECO:0000256" key="3">
    <source>
        <dbReference type="ARBA" id="ARBA00023163"/>
    </source>
</evidence>
<dbReference type="KEGG" id="uli:ETAA1_34820"/>
<keyword evidence="2" id="KW-0238">DNA-binding</keyword>
<feature type="modified residue" description="4-aspartylphosphate" evidence="4">
    <location>
        <position position="55"/>
    </location>
</feature>
<dbReference type="InterPro" id="IPR011006">
    <property type="entry name" value="CheY-like_superfamily"/>
</dbReference>
<evidence type="ECO:0000313" key="7">
    <source>
        <dbReference type="EMBL" id="QDU21515.1"/>
    </source>
</evidence>
<dbReference type="CDD" id="cd06170">
    <property type="entry name" value="LuxR_C_like"/>
    <property type="match status" value="1"/>
</dbReference>
<dbReference type="InterPro" id="IPR000792">
    <property type="entry name" value="Tscrpt_reg_LuxR_C"/>
</dbReference>
<evidence type="ECO:0000313" key="8">
    <source>
        <dbReference type="Proteomes" id="UP000319576"/>
    </source>
</evidence>
<feature type="domain" description="Response regulatory" evidence="6">
    <location>
        <begin position="6"/>
        <end position="120"/>
    </location>
</feature>
<dbReference type="GO" id="GO:0006355">
    <property type="term" value="P:regulation of DNA-templated transcription"/>
    <property type="evidence" value="ECO:0007669"/>
    <property type="project" value="InterPro"/>
</dbReference>
<dbReference type="InterPro" id="IPR001789">
    <property type="entry name" value="Sig_transdc_resp-reg_receiver"/>
</dbReference>
<dbReference type="PROSITE" id="PS50043">
    <property type="entry name" value="HTH_LUXR_2"/>
    <property type="match status" value="1"/>
</dbReference>
<evidence type="ECO:0000256" key="4">
    <source>
        <dbReference type="PROSITE-ProRule" id="PRU00169"/>
    </source>
</evidence>
<accession>A0A517XVH4</accession>
<keyword evidence="8" id="KW-1185">Reference proteome</keyword>